<dbReference type="Proteomes" id="UP000313849">
    <property type="component" value="Unassembled WGS sequence"/>
</dbReference>
<protein>
    <recommendedName>
        <fullName evidence="4">DUF5709 domain-containing protein</fullName>
    </recommendedName>
</protein>
<dbReference type="EMBL" id="VENP01000035">
    <property type="protein sequence ID" value="TNU73725.1"/>
    <property type="molecule type" value="Genomic_DNA"/>
</dbReference>
<proteinExistence type="predicted"/>
<evidence type="ECO:0000313" key="2">
    <source>
        <dbReference type="EMBL" id="TNU73725.1"/>
    </source>
</evidence>
<evidence type="ECO:0000256" key="1">
    <source>
        <dbReference type="SAM" id="MobiDB-lite"/>
    </source>
</evidence>
<dbReference type="RefSeq" id="WP_139987140.1">
    <property type="nucleotide sequence ID" value="NZ_VENP01000035.1"/>
</dbReference>
<gene>
    <name evidence="2" type="ORF">FH969_10020</name>
</gene>
<feature type="region of interest" description="Disordered" evidence="1">
    <location>
        <begin position="1"/>
        <end position="139"/>
    </location>
</feature>
<comment type="caution">
    <text evidence="2">The sequence shown here is derived from an EMBL/GenBank/DDBJ whole genome shotgun (WGS) entry which is preliminary data.</text>
</comment>
<evidence type="ECO:0008006" key="4">
    <source>
        <dbReference type="Google" id="ProtNLM"/>
    </source>
</evidence>
<sequence>MSSTGRYDHAEPFDGEQHDGEQAATPPTTPALDEGQVAQDWLEGEAHVMAAESSNPRSAEELHAAAQRDAESVRSERDAGIAHGAEDVPESMVAEGASLDEPAEYEAPDGEPHLEHDAPDGEREERDEQPGAVDPDGAR</sequence>
<keyword evidence="3" id="KW-1185">Reference proteome</keyword>
<organism evidence="2 3">
    <name type="scientific">Miniimonas arenae</name>
    <dbReference type="NCBI Taxonomy" id="676201"/>
    <lineage>
        <taxon>Bacteria</taxon>
        <taxon>Bacillati</taxon>
        <taxon>Actinomycetota</taxon>
        <taxon>Actinomycetes</taxon>
        <taxon>Micrococcales</taxon>
        <taxon>Beutenbergiaceae</taxon>
        <taxon>Miniimonas</taxon>
    </lineage>
</organism>
<feature type="compositionally biased region" description="Basic and acidic residues" evidence="1">
    <location>
        <begin position="58"/>
        <end position="86"/>
    </location>
</feature>
<name>A0A5C5BCK9_9MICO</name>
<dbReference type="AlphaFoldDB" id="A0A5C5BCK9"/>
<reference evidence="2 3" key="1">
    <citation type="submission" date="2019-06" db="EMBL/GenBank/DDBJ databases">
        <title>Draft genome sequence of Miniimonas arenae KCTC 19750T isolated from sea sand.</title>
        <authorList>
            <person name="Park S.-J."/>
        </authorList>
    </citation>
    <scope>NUCLEOTIDE SEQUENCE [LARGE SCALE GENOMIC DNA]</scope>
    <source>
        <strain evidence="2 3">KCTC 19750</strain>
    </source>
</reference>
<evidence type="ECO:0000313" key="3">
    <source>
        <dbReference type="Proteomes" id="UP000313849"/>
    </source>
</evidence>
<accession>A0A5C5BCK9</accession>
<feature type="compositionally biased region" description="Basic and acidic residues" evidence="1">
    <location>
        <begin position="110"/>
        <end position="129"/>
    </location>
</feature>
<feature type="compositionally biased region" description="Basic and acidic residues" evidence="1">
    <location>
        <begin position="1"/>
        <end position="21"/>
    </location>
</feature>